<name>A0A183BDE4_9TREM</name>
<keyword evidence="2" id="KW-1185">Reference proteome</keyword>
<evidence type="ECO:0000313" key="1">
    <source>
        <dbReference type="EMBL" id="VDP94518.1"/>
    </source>
</evidence>
<dbReference type="AlphaFoldDB" id="A0A183BDE4"/>
<dbReference type="OrthoDB" id="5914444at2759"/>
<dbReference type="EMBL" id="UZAN01068150">
    <property type="protein sequence ID" value="VDP94518.1"/>
    <property type="molecule type" value="Genomic_DNA"/>
</dbReference>
<reference evidence="1 2" key="2">
    <citation type="submission" date="2018-11" db="EMBL/GenBank/DDBJ databases">
        <authorList>
            <consortium name="Pathogen Informatics"/>
        </authorList>
    </citation>
    <scope>NUCLEOTIDE SEQUENCE [LARGE SCALE GENOMIC DNA]</scope>
    <source>
        <strain evidence="1 2">Egypt</strain>
    </source>
</reference>
<protein>
    <submittedName>
        <fullName evidence="3">Dynein_C domain-containing protein</fullName>
    </submittedName>
</protein>
<accession>A0A183BDE4</accession>
<dbReference type="WBParaSite" id="ECPE_0001727401-mRNA-1">
    <property type="protein sequence ID" value="ECPE_0001727401-mRNA-1"/>
    <property type="gene ID" value="ECPE_0001727401"/>
</dbReference>
<sequence length="117" mass="13278">MLSINHCPPRSRPSEGIPISSQWNPKGYPYAIQIAQFGLSHYTKLLDLKQHLLTPAVVAAANHMDSSVLDLDLTKAVTQESLVRVEEQSHTWKQEADGSIRFFGMFLQFLLAYHRSR</sequence>
<dbReference type="Proteomes" id="UP000272942">
    <property type="component" value="Unassembled WGS sequence"/>
</dbReference>
<proteinExistence type="predicted"/>
<evidence type="ECO:0000313" key="3">
    <source>
        <dbReference type="WBParaSite" id="ECPE_0001727401-mRNA-1"/>
    </source>
</evidence>
<organism evidence="3">
    <name type="scientific">Echinostoma caproni</name>
    <dbReference type="NCBI Taxonomy" id="27848"/>
    <lineage>
        <taxon>Eukaryota</taxon>
        <taxon>Metazoa</taxon>
        <taxon>Spiralia</taxon>
        <taxon>Lophotrochozoa</taxon>
        <taxon>Platyhelminthes</taxon>
        <taxon>Trematoda</taxon>
        <taxon>Digenea</taxon>
        <taxon>Plagiorchiida</taxon>
        <taxon>Echinostomata</taxon>
        <taxon>Echinostomatoidea</taxon>
        <taxon>Echinostomatidae</taxon>
        <taxon>Echinostoma</taxon>
    </lineage>
</organism>
<dbReference type="InterPro" id="IPR039721">
    <property type="entry name" value="C5-epimerase"/>
</dbReference>
<dbReference type="PANTHER" id="PTHR13174:SF3">
    <property type="entry name" value="D-GLUCURONYL C5-EPIMERASE"/>
    <property type="match status" value="1"/>
</dbReference>
<evidence type="ECO:0000313" key="2">
    <source>
        <dbReference type="Proteomes" id="UP000272942"/>
    </source>
</evidence>
<dbReference type="PANTHER" id="PTHR13174">
    <property type="entry name" value="D-GLUCURONYL C5-EPIMERASE"/>
    <property type="match status" value="1"/>
</dbReference>
<dbReference type="GO" id="GO:0047464">
    <property type="term" value="F:heparosan-N-sulfate-glucuronate 5-epimerase activity"/>
    <property type="evidence" value="ECO:0007669"/>
    <property type="project" value="InterPro"/>
</dbReference>
<gene>
    <name evidence="1" type="ORF">ECPE_LOCUS17229</name>
</gene>
<dbReference type="GO" id="GO:0015012">
    <property type="term" value="P:heparan sulfate proteoglycan biosynthetic process"/>
    <property type="evidence" value="ECO:0007669"/>
    <property type="project" value="InterPro"/>
</dbReference>
<reference evidence="3" key="1">
    <citation type="submission" date="2016-06" db="UniProtKB">
        <authorList>
            <consortium name="WormBaseParasite"/>
        </authorList>
    </citation>
    <scope>IDENTIFICATION</scope>
</reference>